<organism evidence="1 2">
    <name type="scientific">Devosia psychrophila</name>
    <dbReference type="NCBI Taxonomy" id="728005"/>
    <lineage>
        <taxon>Bacteria</taxon>
        <taxon>Pseudomonadati</taxon>
        <taxon>Pseudomonadota</taxon>
        <taxon>Alphaproteobacteria</taxon>
        <taxon>Hyphomicrobiales</taxon>
        <taxon>Devosiaceae</taxon>
        <taxon>Devosia</taxon>
    </lineage>
</organism>
<evidence type="ECO:0000313" key="2">
    <source>
        <dbReference type="Proteomes" id="UP000033519"/>
    </source>
</evidence>
<gene>
    <name evidence="1" type="ORF">WH91_14500</name>
</gene>
<sequence>MFGNTPAADAAAGVLPSKICLLVFRYQFFEATFGFGDADENLGWFYAVIPSLTDADPLPIGAIRLT</sequence>
<proteinExistence type="predicted"/>
<reference evidence="1 2" key="1">
    <citation type="submission" date="2015-03" db="EMBL/GenBank/DDBJ databases">
        <authorList>
            <person name="Lepp D."/>
            <person name="Hassan Y.I."/>
            <person name="Li X.-Z."/>
            <person name="Zhou T."/>
        </authorList>
    </citation>
    <scope>NUCLEOTIDE SEQUENCE [LARGE SCALE GENOMIC DNA]</scope>
    <source>
        <strain evidence="1 2">Cr7-05</strain>
    </source>
</reference>
<name>A0ABR5DWH5_9HYPH</name>
<keyword evidence="2" id="KW-1185">Reference proteome</keyword>
<protein>
    <submittedName>
        <fullName evidence="1">Uncharacterized protein</fullName>
    </submittedName>
</protein>
<dbReference type="Proteomes" id="UP000033519">
    <property type="component" value="Unassembled WGS sequence"/>
</dbReference>
<comment type="caution">
    <text evidence="1">The sequence shown here is derived from an EMBL/GenBank/DDBJ whole genome shotgun (WGS) entry which is preliminary data.</text>
</comment>
<evidence type="ECO:0000313" key="1">
    <source>
        <dbReference type="EMBL" id="KKC32363.1"/>
    </source>
</evidence>
<accession>A0ABR5DWH5</accession>
<dbReference type="EMBL" id="LAPV01000135">
    <property type="protein sequence ID" value="KKC32363.1"/>
    <property type="molecule type" value="Genomic_DNA"/>
</dbReference>